<sequence>MEFSLIMTFLTASGEKINMTISDVKPNLAEPEISSLMDVIIAKNIFLNNGNTLTGKAGAQIAQKQTTKIALQ</sequence>
<dbReference type="Pfam" id="PF11148">
    <property type="entry name" value="DUF2922"/>
    <property type="match status" value="1"/>
</dbReference>
<name>D9SUE8_CLOC7</name>
<dbReference type="EMBL" id="CP002160">
    <property type="protein sequence ID" value="ADL52903.1"/>
    <property type="molecule type" value="Genomic_DNA"/>
</dbReference>
<dbReference type="RefSeq" id="WP_010073287.1">
    <property type="nucleotide sequence ID" value="NC_014393.1"/>
</dbReference>
<evidence type="ECO:0008006" key="3">
    <source>
        <dbReference type="Google" id="ProtNLM"/>
    </source>
</evidence>
<dbReference type="KEGG" id="ccb:Clocel_3217"/>
<evidence type="ECO:0000313" key="1">
    <source>
        <dbReference type="EMBL" id="ADL52903.1"/>
    </source>
</evidence>
<keyword evidence="2" id="KW-1185">Reference proteome</keyword>
<gene>
    <name evidence="1" type="ordered locus">Clocel_3217</name>
</gene>
<dbReference type="OrthoDB" id="9795264at2"/>
<evidence type="ECO:0000313" key="2">
    <source>
        <dbReference type="Proteomes" id="UP000002730"/>
    </source>
</evidence>
<accession>D9SUE8</accession>
<proteinExistence type="predicted"/>
<dbReference type="AlphaFoldDB" id="D9SUE8"/>
<reference evidence="1 2" key="1">
    <citation type="submission" date="2010-08" db="EMBL/GenBank/DDBJ databases">
        <title>Complete sequence of Clostridium cellulovorans 743B.</title>
        <authorList>
            <consortium name="US DOE Joint Genome Institute"/>
            <person name="Lucas S."/>
            <person name="Copeland A."/>
            <person name="Lapidus A."/>
            <person name="Cheng J.-F."/>
            <person name="Bruce D."/>
            <person name="Goodwin L."/>
            <person name="Pitluck S."/>
            <person name="Chertkov O."/>
            <person name="Detter J.C."/>
            <person name="Han C."/>
            <person name="Tapia R."/>
            <person name="Land M."/>
            <person name="Hauser L."/>
            <person name="Chang Y.-J."/>
            <person name="Jeffries C."/>
            <person name="Kyrpides N."/>
            <person name="Ivanova N."/>
            <person name="Mikhailova N."/>
            <person name="Hemme C.L."/>
            <person name="Woyke T."/>
        </authorList>
    </citation>
    <scope>NUCLEOTIDE SEQUENCE [LARGE SCALE GENOMIC DNA]</scope>
    <source>
        <strain evidence="2">ATCC 35296 / DSM 3052 / OCM 3 / 743B</strain>
    </source>
</reference>
<dbReference type="Proteomes" id="UP000002730">
    <property type="component" value="Chromosome"/>
</dbReference>
<dbReference type="HOGENOM" id="CLU_181401_1_0_9"/>
<dbReference type="InterPro" id="IPR021321">
    <property type="entry name" value="DUF2922"/>
</dbReference>
<protein>
    <recommendedName>
        <fullName evidence="3">DUF2922 domain-containing protein</fullName>
    </recommendedName>
</protein>
<dbReference type="eggNOG" id="ENOG5033A2M">
    <property type="taxonomic scope" value="Bacteria"/>
</dbReference>
<organism evidence="1 2">
    <name type="scientific">Clostridium cellulovorans (strain ATCC 35296 / DSM 3052 / OCM 3 / 743B)</name>
    <dbReference type="NCBI Taxonomy" id="573061"/>
    <lineage>
        <taxon>Bacteria</taxon>
        <taxon>Bacillati</taxon>
        <taxon>Bacillota</taxon>
        <taxon>Clostridia</taxon>
        <taxon>Eubacteriales</taxon>
        <taxon>Clostridiaceae</taxon>
        <taxon>Clostridium</taxon>
    </lineage>
</organism>